<feature type="compositionally biased region" description="Gly residues" evidence="1">
    <location>
        <begin position="7"/>
        <end position="17"/>
    </location>
</feature>
<evidence type="ECO:0000256" key="2">
    <source>
        <dbReference type="SAM" id="Phobius"/>
    </source>
</evidence>
<evidence type="ECO:0000256" key="1">
    <source>
        <dbReference type="SAM" id="MobiDB-lite"/>
    </source>
</evidence>
<proteinExistence type="predicted"/>
<keyword evidence="2" id="KW-0812">Transmembrane</keyword>
<name>A0ABR5IY12_9ACTN</name>
<dbReference type="Pfam" id="PF19803">
    <property type="entry name" value="DUF6286"/>
    <property type="match status" value="1"/>
</dbReference>
<feature type="transmembrane region" description="Helical" evidence="2">
    <location>
        <begin position="41"/>
        <end position="59"/>
    </location>
</feature>
<dbReference type="Proteomes" id="UP000037020">
    <property type="component" value="Unassembled WGS sequence"/>
</dbReference>
<dbReference type="EMBL" id="LGUT01003060">
    <property type="protein sequence ID" value="KOG86057.1"/>
    <property type="molecule type" value="Genomic_DNA"/>
</dbReference>
<keyword evidence="2" id="KW-0472">Membrane</keyword>
<comment type="caution">
    <text evidence="4">The sequence shown here is derived from an EMBL/GenBank/DDBJ whole genome shotgun (WGS) entry which is preliminary data.</text>
</comment>
<feature type="domain" description="DUF6286" evidence="3">
    <location>
        <begin position="100"/>
        <end position="203"/>
    </location>
</feature>
<feature type="region of interest" description="Disordered" evidence="1">
    <location>
        <begin position="1"/>
        <end position="31"/>
    </location>
</feature>
<dbReference type="InterPro" id="IPR046253">
    <property type="entry name" value="DUF6286"/>
</dbReference>
<keyword evidence="2" id="KW-1133">Transmembrane helix</keyword>
<evidence type="ECO:0000313" key="5">
    <source>
        <dbReference type="Proteomes" id="UP000037020"/>
    </source>
</evidence>
<protein>
    <submittedName>
        <fullName evidence="4">Membrane protein</fullName>
    </submittedName>
</protein>
<evidence type="ECO:0000313" key="4">
    <source>
        <dbReference type="EMBL" id="KOG86057.1"/>
    </source>
</evidence>
<gene>
    <name evidence="4" type="ORF">ADK38_33210</name>
</gene>
<accession>A0ABR5IY12</accession>
<reference evidence="4 5" key="1">
    <citation type="submission" date="2015-07" db="EMBL/GenBank/DDBJ databases">
        <authorList>
            <person name="Ju K.-S."/>
            <person name="Doroghazi J.R."/>
            <person name="Metcalf W.W."/>
        </authorList>
    </citation>
    <scope>NUCLEOTIDE SEQUENCE [LARGE SCALE GENOMIC DNA]</scope>
    <source>
        <strain evidence="4 5">NRRL B-3589</strain>
    </source>
</reference>
<organism evidence="4 5">
    <name type="scientific">Streptomyces varsoviensis</name>
    <dbReference type="NCBI Taxonomy" id="67373"/>
    <lineage>
        <taxon>Bacteria</taxon>
        <taxon>Bacillati</taxon>
        <taxon>Actinomycetota</taxon>
        <taxon>Actinomycetes</taxon>
        <taxon>Kitasatosporales</taxon>
        <taxon>Streptomycetaceae</taxon>
        <taxon>Streptomyces</taxon>
    </lineage>
</organism>
<feature type="transmembrane region" description="Helical" evidence="2">
    <location>
        <begin position="90"/>
        <end position="114"/>
    </location>
</feature>
<evidence type="ECO:0000259" key="3">
    <source>
        <dbReference type="Pfam" id="PF19803"/>
    </source>
</evidence>
<sequence>MEKTSGTGAGTGAGAAGAGRDAAAPEPDGGRAGRFWSTRRAPAIVVALVLLGAAGLFLYDVAAVRADRPAMRWRRWLADQLATRHLEHGWVIAGAAIAVVLGLWLLVLALTPGLRGSLPMRRSGDVRAGLDRPAAALVLRDRAMEVAGVQSVRVDVKRRRVKARAQSHFRDVEAVRGDLDAALSDGIRELGLVRQPGLSVHVRRPSKR</sequence>
<keyword evidence="5" id="KW-1185">Reference proteome</keyword>
<feature type="compositionally biased region" description="Low complexity" evidence="1">
    <location>
        <begin position="18"/>
        <end position="27"/>
    </location>
</feature>